<evidence type="ECO:0000256" key="1">
    <source>
        <dbReference type="ARBA" id="ARBA00022553"/>
    </source>
</evidence>
<organism evidence="8 9">
    <name type="scientific">Pseudomonas jinjuensis</name>
    <dbReference type="NCBI Taxonomy" id="198616"/>
    <lineage>
        <taxon>Bacteria</taxon>
        <taxon>Pseudomonadati</taxon>
        <taxon>Pseudomonadota</taxon>
        <taxon>Gammaproteobacteria</taxon>
        <taxon>Pseudomonadales</taxon>
        <taxon>Pseudomonadaceae</taxon>
        <taxon>Pseudomonas</taxon>
    </lineage>
</organism>
<evidence type="ECO:0000256" key="6">
    <source>
        <dbReference type="PROSITE-ProRule" id="PRU00169"/>
    </source>
</evidence>
<feature type="modified residue" description="4-aspartylphosphate" evidence="6">
    <location>
        <position position="53"/>
    </location>
</feature>
<evidence type="ECO:0000256" key="2">
    <source>
        <dbReference type="ARBA" id="ARBA00023012"/>
    </source>
</evidence>
<dbReference type="STRING" id="198616.SAMN05216193_103269"/>
<evidence type="ECO:0000256" key="5">
    <source>
        <dbReference type="ARBA" id="ARBA00023163"/>
    </source>
</evidence>
<name>A0A1H0C176_9PSED</name>
<feature type="domain" description="Response regulatory" evidence="7">
    <location>
        <begin position="4"/>
        <end position="120"/>
    </location>
</feature>
<dbReference type="PROSITE" id="PS50110">
    <property type="entry name" value="RESPONSE_REGULATORY"/>
    <property type="match status" value="1"/>
</dbReference>
<dbReference type="SUPFAM" id="SSF52172">
    <property type="entry name" value="CheY-like"/>
    <property type="match status" value="1"/>
</dbReference>
<keyword evidence="2" id="KW-0902">Two-component regulatory system</keyword>
<evidence type="ECO:0000313" key="8">
    <source>
        <dbReference type="EMBL" id="SDN51576.1"/>
    </source>
</evidence>
<keyword evidence="1 6" id="KW-0597">Phosphoprotein</keyword>
<dbReference type="FunFam" id="3.40.50.2300:FF:000001">
    <property type="entry name" value="DNA-binding response regulator PhoB"/>
    <property type="match status" value="1"/>
</dbReference>
<sequence length="121" mass="13369">MGKQILIVDDSASIRQMLSFTLKSAGYEVDEAVDGRDGLGKAQRKNYQLVFTDQNMPNMDGLSLIRSLRELPTYRGVPILMLTTESSDAMKQQGRSAGASGWLVKPFDPPKLLEVARKVLP</sequence>
<proteinExistence type="predicted"/>
<dbReference type="PANTHER" id="PTHR44591">
    <property type="entry name" value="STRESS RESPONSE REGULATOR PROTEIN 1"/>
    <property type="match status" value="1"/>
</dbReference>
<reference evidence="9" key="1">
    <citation type="submission" date="2016-10" db="EMBL/GenBank/DDBJ databases">
        <authorList>
            <person name="Varghese N."/>
            <person name="Submissions S."/>
        </authorList>
    </citation>
    <scope>NUCLEOTIDE SEQUENCE [LARGE SCALE GENOMIC DNA]</scope>
    <source>
        <strain evidence="9">JCM 21621</strain>
    </source>
</reference>
<evidence type="ECO:0000313" key="9">
    <source>
        <dbReference type="Proteomes" id="UP000242957"/>
    </source>
</evidence>
<dbReference type="OrthoDB" id="9800897at2"/>
<gene>
    <name evidence="8" type="ORF">SAMN05216193_103269</name>
</gene>
<dbReference type="Gene3D" id="3.40.50.2300">
    <property type="match status" value="1"/>
</dbReference>
<dbReference type="Proteomes" id="UP000242957">
    <property type="component" value="Unassembled WGS sequence"/>
</dbReference>
<dbReference type="InterPro" id="IPR011006">
    <property type="entry name" value="CheY-like_superfamily"/>
</dbReference>
<dbReference type="EMBL" id="FNIJ01000003">
    <property type="protein sequence ID" value="SDN51576.1"/>
    <property type="molecule type" value="Genomic_DNA"/>
</dbReference>
<dbReference type="GO" id="GO:0003677">
    <property type="term" value="F:DNA binding"/>
    <property type="evidence" value="ECO:0007669"/>
    <property type="project" value="UniProtKB-KW"/>
</dbReference>
<dbReference type="InterPro" id="IPR050595">
    <property type="entry name" value="Bact_response_regulator"/>
</dbReference>
<dbReference type="Pfam" id="PF00072">
    <property type="entry name" value="Response_reg"/>
    <property type="match status" value="1"/>
</dbReference>
<dbReference type="PANTHER" id="PTHR44591:SF25">
    <property type="entry name" value="CHEMOTAXIS TWO-COMPONENT RESPONSE REGULATOR"/>
    <property type="match status" value="1"/>
</dbReference>
<evidence type="ECO:0000256" key="4">
    <source>
        <dbReference type="ARBA" id="ARBA00023125"/>
    </source>
</evidence>
<keyword evidence="5" id="KW-0804">Transcription</keyword>
<evidence type="ECO:0000256" key="3">
    <source>
        <dbReference type="ARBA" id="ARBA00023015"/>
    </source>
</evidence>
<protein>
    <submittedName>
        <fullName evidence="8">Two-component system, chemotaxis family, response regulator CheY</fullName>
    </submittedName>
</protein>
<dbReference type="AlphaFoldDB" id="A0A1H0C176"/>
<dbReference type="GO" id="GO:0000160">
    <property type="term" value="P:phosphorelay signal transduction system"/>
    <property type="evidence" value="ECO:0007669"/>
    <property type="project" value="UniProtKB-KW"/>
</dbReference>
<keyword evidence="3" id="KW-0805">Transcription regulation</keyword>
<dbReference type="InterPro" id="IPR001789">
    <property type="entry name" value="Sig_transdc_resp-reg_receiver"/>
</dbReference>
<accession>A0A1H0C176</accession>
<evidence type="ECO:0000259" key="7">
    <source>
        <dbReference type="PROSITE" id="PS50110"/>
    </source>
</evidence>
<dbReference type="SMART" id="SM00448">
    <property type="entry name" value="REC"/>
    <property type="match status" value="1"/>
</dbReference>
<keyword evidence="4" id="KW-0238">DNA-binding</keyword>
<keyword evidence="9" id="KW-1185">Reference proteome</keyword>
<dbReference type="CDD" id="cd17562">
    <property type="entry name" value="REC_CheY4-like"/>
    <property type="match status" value="1"/>
</dbReference>
<dbReference type="RefSeq" id="WP_084311476.1">
    <property type="nucleotide sequence ID" value="NZ_FNIJ01000003.1"/>
</dbReference>